<dbReference type="OrthoDB" id="8136at2157"/>
<dbReference type="InterPro" id="IPR019887">
    <property type="entry name" value="Tscrpt_reg_AsnC/Lrp_C"/>
</dbReference>
<dbReference type="Gene3D" id="3.30.70.920">
    <property type="match status" value="1"/>
</dbReference>
<sequence>MLRAFIMVKAGTGHAEALADRLGELDHVTIANVVAGNFDVIVEAEAEEVYDIIHSVATRIRGFEDVEDTKTYICLE</sequence>
<protein>
    <submittedName>
        <fullName evidence="2">Lrp/AsnC family transcriptional regulator</fullName>
    </submittedName>
</protein>
<dbReference type="AlphaFoldDB" id="A0A4U5JEL0"/>
<organism evidence="2 3">
    <name type="scientific">Natronomonas salsuginis</name>
    <dbReference type="NCBI Taxonomy" id="2217661"/>
    <lineage>
        <taxon>Archaea</taxon>
        <taxon>Methanobacteriati</taxon>
        <taxon>Methanobacteriota</taxon>
        <taxon>Stenosarchaea group</taxon>
        <taxon>Halobacteria</taxon>
        <taxon>Halobacteriales</taxon>
        <taxon>Natronomonadaceae</taxon>
        <taxon>Natronomonas</taxon>
    </lineage>
</organism>
<dbReference type="EMBL" id="QKNX01000002">
    <property type="protein sequence ID" value="TKR26308.1"/>
    <property type="molecule type" value="Genomic_DNA"/>
</dbReference>
<gene>
    <name evidence="2" type="ORF">DM868_07400</name>
</gene>
<dbReference type="RefSeq" id="WP_137276224.1">
    <property type="nucleotide sequence ID" value="NZ_QKNX01000002.1"/>
</dbReference>
<dbReference type="InterPro" id="IPR011008">
    <property type="entry name" value="Dimeric_a/b-barrel"/>
</dbReference>
<reference evidence="2 3" key="1">
    <citation type="submission" date="2019-04" db="EMBL/GenBank/DDBJ databases">
        <title>Natronomonas sp. F20-122 a newhaloarchaeon isolated from a saline saltern of Isla Bacuta, Huelva, Spain.</title>
        <authorList>
            <person name="Duran-Viseras A."/>
            <person name="Sanchez-Porro C."/>
            <person name="Ventosa A."/>
        </authorList>
    </citation>
    <scope>NUCLEOTIDE SEQUENCE [LARGE SCALE GENOMIC DNA]</scope>
    <source>
        <strain evidence="2 3">F20-122</strain>
    </source>
</reference>
<proteinExistence type="predicted"/>
<feature type="domain" description="Transcription regulator AsnC/Lrp ligand binding" evidence="1">
    <location>
        <begin position="6"/>
        <end position="76"/>
    </location>
</feature>
<dbReference type="Pfam" id="PF01037">
    <property type="entry name" value="AsnC_trans_reg"/>
    <property type="match status" value="1"/>
</dbReference>
<evidence type="ECO:0000313" key="3">
    <source>
        <dbReference type="Proteomes" id="UP000308037"/>
    </source>
</evidence>
<name>A0A4U5JEL0_9EURY</name>
<dbReference type="Proteomes" id="UP000308037">
    <property type="component" value="Unassembled WGS sequence"/>
</dbReference>
<comment type="caution">
    <text evidence="2">The sequence shown here is derived from an EMBL/GenBank/DDBJ whole genome shotgun (WGS) entry which is preliminary data.</text>
</comment>
<evidence type="ECO:0000313" key="2">
    <source>
        <dbReference type="EMBL" id="TKR26308.1"/>
    </source>
</evidence>
<dbReference type="SUPFAM" id="SSF54909">
    <property type="entry name" value="Dimeric alpha+beta barrel"/>
    <property type="match status" value="1"/>
</dbReference>
<evidence type="ECO:0000259" key="1">
    <source>
        <dbReference type="Pfam" id="PF01037"/>
    </source>
</evidence>
<keyword evidence="3" id="KW-1185">Reference proteome</keyword>
<accession>A0A4U5JEL0</accession>